<evidence type="ECO:0000256" key="1">
    <source>
        <dbReference type="SAM" id="Phobius"/>
    </source>
</evidence>
<protein>
    <submittedName>
        <fullName evidence="3">Uncharacterized protein</fullName>
    </submittedName>
</protein>
<accession>A0A914C0Q8</accession>
<keyword evidence="1" id="KW-0472">Membrane</keyword>
<reference evidence="3" key="1">
    <citation type="submission" date="2022-11" db="UniProtKB">
        <authorList>
            <consortium name="WormBaseParasite"/>
        </authorList>
    </citation>
    <scope>IDENTIFICATION</scope>
</reference>
<sequence>MLLDIHATLFYVPIPLFPLTGFCTGGLMKNLGYIWGSVIPYDIYMTLIAFCGAAMNCAFVYRYAAVANKIEWFDKWKNWVIVVMFHVFLGLPAIVTHIIAAEMEGTEELILEYIKEASL</sequence>
<evidence type="ECO:0000313" key="2">
    <source>
        <dbReference type="Proteomes" id="UP000887540"/>
    </source>
</evidence>
<name>A0A914C0Q8_9BILA</name>
<keyword evidence="1" id="KW-1133">Transmembrane helix</keyword>
<dbReference type="InterPro" id="IPR019429">
    <property type="entry name" value="7TM_GPCR_serpentine_rcpt_Sri"/>
</dbReference>
<organism evidence="2 3">
    <name type="scientific">Acrobeloides nanus</name>
    <dbReference type="NCBI Taxonomy" id="290746"/>
    <lineage>
        <taxon>Eukaryota</taxon>
        <taxon>Metazoa</taxon>
        <taxon>Ecdysozoa</taxon>
        <taxon>Nematoda</taxon>
        <taxon>Chromadorea</taxon>
        <taxon>Rhabditida</taxon>
        <taxon>Tylenchina</taxon>
        <taxon>Cephalobomorpha</taxon>
        <taxon>Cephaloboidea</taxon>
        <taxon>Cephalobidae</taxon>
        <taxon>Acrobeloides</taxon>
    </lineage>
</organism>
<dbReference type="Proteomes" id="UP000887540">
    <property type="component" value="Unplaced"/>
</dbReference>
<dbReference type="Pfam" id="PF10327">
    <property type="entry name" value="7TM_GPCR_Sri"/>
    <property type="match status" value="1"/>
</dbReference>
<keyword evidence="1" id="KW-0812">Transmembrane</keyword>
<feature type="transmembrane region" description="Helical" evidence="1">
    <location>
        <begin position="7"/>
        <end position="28"/>
    </location>
</feature>
<keyword evidence="2" id="KW-1185">Reference proteome</keyword>
<dbReference type="AlphaFoldDB" id="A0A914C0Q8"/>
<feature type="transmembrane region" description="Helical" evidence="1">
    <location>
        <begin position="76"/>
        <end position="100"/>
    </location>
</feature>
<proteinExistence type="predicted"/>
<feature type="transmembrane region" description="Helical" evidence="1">
    <location>
        <begin position="43"/>
        <end position="64"/>
    </location>
</feature>
<evidence type="ECO:0000313" key="3">
    <source>
        <dbReference type="WBParaSite" id="ACRNAN_Path_1449.g5687.t1"/>
    </source>
</evidence>
<dbReference type="WBParaSite" id="ACRNAN_Path_1449.g5687.t1">
    <property type="protein sequence ID" value="ACRNAN_Path_1449.g5687.t1"/>
    <property type="gene ID" value="ACRNAN_Path_1449.g5687"/>
</dbReference>